<keyword evidence="1" id="KW-0853">WD repeat</keyword>
<dbReference type="Proteomes" id="UP000677228">
    <property type="component" value="Unassembled WGS sequence"/>
</dbReference>
<evidence type="ECO:0000313" key="4">
    <source>
        <dbReference type="Proteomes" id="UP000682733"/>
    </source>
</evidence>
<protein>
    <submittedName>
        <fullName evidence="3">Uncharacterized protein</fullName>
    </submittedName>
</protein>
<dbReference type="EMBL" id="CAJOBA010059654">
    <property type="protein sequence ID" value="CAF4317717.1"/>
    <property type="molecule type" value="Genomic_DNA"/>
</dbReference>
<dbReference type="AlphaFoldDB" id="A0A8S2U6G2"/>
<comment type="caution">
    <text evidence="3">The sequence shown here is derived from an EMBL/GenBank/DDBJ whole genome shotgun (WGS) entry which is preliminary data.</text>
</comment>
<accession>A0A8S2U6G2</accession>
<name>A0A8S2U6G2_9BILA</name>
<gene>
    <name evidence="2" type="ORF">OVA965_LOCUS38243</name>
    <name evidence="3" type="ORF">TMI583_LOCUS39411</name>
</gene>
<proteinExistence type="predicted"/>
<dbReference type="EMBL" id="CAJNOK010037425">
    <property type="protein sequence ID" value="CAF1530767.1"/>
    <property type="molecule type" value="Genomic_DNA"/>
</dbReference>
<reference evidence="3" key="1">
    <citation type="submission" date="2021-02" db="EMBL/GenBank/DDBJ databases">
        <authorList>
            <person name="Nowell W R."/>
        </authorList>
    </citation>
    <scope>NUCLEOTIDE SEQUENCE</scope>
</reference>
<organism evidence="3 4">
    <name type="scientific">Didymodactylos carnosus</name>
    <dbReference type="NCBI Taxonomy" id="1234261"/>
    <lineage>
        <taxon>Eukaryota</taxon>
        <taxon>Metazoa</taxon>
        <taxon>Spiralia</taxon>
        <taxon>Gnathifera</taxon>
        <taxon>Rotifera</taxon>
        <taxon>Eurotatoria</taxon>
        <taxon>Bdelloidea</taxon>
        <taxon>Philodinida</taxon>
        <taxon>Philodinidae</taxon>
        <taxon>Didymodactylos</taxon>
    </lineage>
</organism>
<dbReference type="Proteomes" id="UP000682733">
    <property type="component" value="Unassembled WGS sequence"/>
</dbReference>
<evidence type="ECO:0000313" key="3">
    <source>
        <dbReference type="EMBL" id="CAF4317717.1"/>
    </source>
</evidence>
<dbReference type="PANTHER" id="PTHR46108:SF4">
    <property type="entry name" value="BLUE CHEESE"/>
    <property type="match status" value="1"/>
</dbReference>
<sequence>MSKIFKSLLHKRDSPSTNVANNATNNNTNIQSATPQDILLTLTHLRKVFYEFSHPRVNWTVQDKNDRLYSTLPMLIKVLSLLGNNEWEEKFPEISDFTLAAAKLIVSEIRIRADKEPGTGIDCLIHIEKDFKYSRTPFLCVAAASVAIVQYLEMGDTQEDSMNGWTLFRSLKLLSTGPNVLLEKFAQATLPSTLVKCLYLFFDLPEISTTNDQRSDISAKEKRILLQQVFFQ</sequence>
<feature type="non-terminal residue" evidence="3">
    <location>
        <position position="1"/>
    </location>
</feature>
<dbReference type="PANTHER" id="PTHR46108">
    <property type="entry name" value="BLUE CHEESE"/>
    <property type="match status" value="1"/>
</dbReference>
<evidence type="ECO:0000313" key="2">
    <source>
        <dbReference type="EMBL" id="CAF1530767.1"/>
    </source>
</evidence>
<dbReference type="InterPro" id="IPR051944">
    <property type="entry name" value="BEACH_domain_protein"/>
</dbReference>
<evidence type="ECO:0000256" key="1">
    <source>
        <dbReference type="ARBA" id="ARBA00022574"/>
    </source>
</evidence>